<gene>
    <name evidence="4" type="ORF">MNBD_ACTINO01-1519</name>
</gene>
<protein>
    <submittedName>
        <fullName evidence="4">Kynureninase</fullName>
        <ecNumber evidence="4">3.7.1.3</ecNumber>
    </submittedName>
</protein>
<keyword evidence="1" id="KW-0663">Pyridoxal phosphate</keyword>
<feature type="domain" description="Aminotransferase class V" evidence="3">
    <location>
        <begin position="62"/>
        <end position="275"/>
    </location>
</feature>
<keyword evidence="4" id="KW-0378">Hydrolase</keyword>
<name>A0A3B0T5J5_9ZZZZ</name>
<dbReference type="AlphaFoldDB" id="A0A3B0T5J5"/>
<dbReference type="EMBL" id="UOEI01000386">
    <property type="protein sequence ID" value="VAW04104.1"/>
    <property type="molecule type" value="Genomic_DNA"/>
</dbReference>
<dbReference type="GO" id="GO:0019441">
    <property type="term" value="P:L-tryptophan catabolic process to kynurenine"/>
    <property type="evidence" value="ECO:0007669"/>
    <property type="project" value="TreeGrafter"/>
</dbReference>
<dbReference type="InterPro" id="IPR010111">
    <property type="entry name" value="Kynureninase"/>
</dbReference>
<feature type="region of interest" description="Disordered" evidence="2">
    <location>
        <begin position="1"/>
        <end position="21"/>
    </location>
</feature>
<dbReference type="Gene3D" id="3.40.640.10">
    <property type="entry name" value="Type I PLP-dependent aspartate aminotransferase-like (Major domain)"/>
    <property type="match status" value="1"/>
</dbReference>
<dbReference type="InterPro" id="IPR000192">
    <property type="entry name" value="Aminotrans_V_dom"/>
</dbReference>
<dbReference type="Pfam" id="PF00266">
    <property type="entry name" value="Aminotran_5"/>
    <property type="match status" value="1"/>
</dbReference>
<dbReference type="GO" id="GO:0030429">
    <property type="term" value="F:kynureninase activity"/>
    <property type="evidence" value="ECO:0007669"/>
    <property type="project" value="UniProtKB-EC"/>
</dbReference>
<dbReference type="InterPro" id="IPR015421">
    <property type="entry name" value="PyrdxlP-dep_Trfase_major"/>
</dbReference>
<dbReference type="PANTHER" id="PTHR14084:SF0">
    <property type="entry name" value="KYNURENINASE"/>
    <property type="match status" value="1"/>
</dbReference>
<dbReference type="InterPro" id="IPR015424">
    <property type="entry name" value="PyrdxlP-dep_Trfase"/>
</dbReference>
<dbReference type="GO" id="GO:0030170">
    <property type="term" value="F:pyridoxal phosphate binding"/>
    <property type="evidence" value="ECO:0007669"/>
    <property type="project" value="InterPro"/>
</dbReference>
<dbReference type="EC" id="3.7.1.3" evidence="4"/>
<evidence type="ECO:0000256" key="1">
    <source>
        <dbReference type="ARBA" id="ARBA00022898"/>
    </source>
</evidence>
<evidence type="ECO:0000259" key="3">
    <source>
        <dbReference type="Pfam" id="PF00266"/>
    </source>
</evidence>
<sequence>MGMSVAAARNPHADGTSGRYHVRLSDHSDDCMTHTPTPDQRDATDPLAEFRDRFVIDDDLIYLDGNSLGRLPKATIERVRGLMEQQWAHELVLGWDHWIDQGTEIGDQLAPLVGASKGEVVVCDQTSVNLYKVVSAGMAASGRGNIVTDAGNFPSDRYVLGSLAAAHGGRLIVVPEDPSPADIDAVLDESVGVVSLSHVAYRSGAMLDARAITALAHERGAYAVWDLAHSAGSVPVDLNGWNADLAVGCTYKYLNGGPGSPGFLYVRSDLIEALEQP</sequence>
<evidence type="ECO:0000313" key="4">
    <source>
        <dbReference type="EMBL" id="VAW04104.1"/>
    </source>
</evidence>
<organism evidence="4">
    <name type="scientific">hydrothermal vent metagenome</name>
    <dbReference type="NCBI Taxonomy" id="652676"/>
    <lineage>
        <taxon>unclassified sequences</taxon>
        <taxon>metagenomes</taxon>
        <taxon>ecological metagenomes</taxon>
    </lineage>
</organism>
<reference evidence="4" key="1">
    <citation type="submission" date="2018-06" db="EMBL/GenBank/DDBJ databases">
        <authorList>
            <person name="Zhirakovskaya E."/>
        </authorList>
    </citation>
    <scope>NUCLEOTIDE SEQUENCE</scope>
</reference>
<dbReference type="SUPFAM" id="SSF53383">
    <property type="entry name" value="PLP-dependent transferases"/>
    <property type="match status" value="1"/>
</dbReference>
<dbReference type="GO" id="GO:0043420">
    <property type="term" value="P:anthranilate metabolic process"/>
    <property type="evidence" value="ECO:0007669"/>
    <property type="project" value="TreeGrafter"/>
</dbReference>
<accession>A0A3B0T5J5</accession>
<dbReference type="PANTHER" id="PTHR14084">
    <property type="entry name" value="KYNURENINASE"/>
    <property type="match status" value="1"/>
</dbReference>
<dbReference type="GO" id="GO:0009435">
    <property type="term" value="P:NAD+ biosynthetic process"/>
    <property type="evidence" value="ECO:0007669"/>
    <property type="project" value="InterPro"/>
</dbReference>
<proteinExistence type="predicted"/>
<evidence type="ECO:0000256" key="2">
    <source>
        <dbReference type="SAM" id="MobiDB-lite"/>
    </source>
</evidence>
<feature type="non-terminal residue" evidence="4">
    <location>
        <position position="277"/>
    </location>
</feature>
<dbReference type="GO" id="GO:0005737">
    <property type="term" value="C:cytoplasm"/>
    <property type="evidence" value="ECO:0007669"/>
    <property type="project" value="InterPro"/>
</dbReference>